<evidence type="ECO:0000313" key="8">
    <source>
        <dbReference type="EMBL" id="MBE9213420.1"/>
    </source>
</evidence>
<dbReference type="Proteomes" id="UP000620559">
    <property type="component" value="Unassembled WGS sequence"/>
</dbReference>
<feature type="transmembrane region" description="Helical" evidence="7">
    <location>
        <begin position="287"/>
        <end position="307"/>
    </location>
</feature>
<evidence type="ECO:0000256" key="3">
    <source>
        <dbReference type="ARBA" id="ARBA00022475"/>
    </source>
</evidence>
<evidence type="ECO:0000256" key="2">
    <source>
        <dbReference type="ARBA" id="ARBA00006386"/>
    </source>
</evidence>
<keyword evidence="9" id="KW-1185">Reference proteome</keyword>
<sequence length="351" mass="37801">MNQLSNGFTIFLSLLVEAIPFLLLGVLFSSMLLFFVDERTLLEKAPKNPLLGALAGSMIGFLFPVCECGNVPVARRLLVQGAPTSMAIGFLLAAPTINPIVIWATWIAFRDQPEIVVLRVVLSLLIAVIIGYVFSFQKDLSPIVQPTIARYLKFNQPRKAEPKEVLQLSGLETQTAIPTLLKPGTYLLGGKLGQTRRMETMGMSAAIATSAPTKPLADKMRLVVDNTIQELRELSAILVLGSAIAAAIQVLAPRDLILSLGAGPVSSVITMLILAAVVSICSTVDSFFALSFASAFTSGSLLAFLVFGPMIDLKGIGLMLTIFKPKAVFYLFALAAQLAFLFCLIINLHFI</sequence>
<evidence type="ECO:0000256" key="5">
    <source>
        <dbReference type="ARBA" id="ARBA00022989"/>
    </source>
</evidence>
<evidence type="ECO:0000313" key="9">
    <source>
        <dbReference type="Proteomes" id="UP000620559"/>
    </source>
</evidence>
<dbReference type="InterPro" id="IPR005524">
    <property type="entry name" value="DUF318"/>
</dbReference>
<feature type="transmembrane region" description="Helical" evidence="7">
    <location>
        <begin position="87"/>
        <end position="109"/>
    </location>
</feature>
<comment type="caution">
    <text evidence="8">The sequence shown here is derived from an EMBL/GenBank/DDBJ whole genome shotgun (WGS) entry which is preliminary data.</text>
</comment>
<comment type="similarity">
    <text evidence="2">Belongs to the UPF0718 family.</text>
</comment>
<dbReference type="EMBL" id="JADEWL010000032">
    <property type="protein sequence ID" value="MBE9213420.1"/>
    <property type="molecule type" value="Genomic_DNA"/>
</dbReference>
<accession>A0A8J7F296</accession>
<dbReference type="PANTHER" id="PTHR34184">
    <property type="entry name" value="UPF0718 PROTEIN YCGR"/>
    <property type="match status" value="1"/>
</dbReference>
<evidence type="ECO:0000256" key="6">
    <source>
        <dbReference type="ARBA" id="ARBA00023136"/>
    </source>
</evidence>
<keyword evidence="4 7" id="KW-0812">Transmembrane</keyword>
<evidence type="ECO:0000256" key="4">
    <source>
        <dbReference type="ARBA" id="ARBA00022692"/>
    </source>
</evidence>
<dbReference type="RefSeq" id="WP_193920321.1">
    <property type="nucleotide sequence ID" value="NZ_JADEWL010000032.1"/>
</dbReference>
<gene>
    <name evidence="8" type="ORF">IQ247_12210</name>
</gene>
<feature type="transmembrane region" description="Helical" evidence="7">
    <location>
        <begin position="48"/>
        <end position="66"/>
    </location>
</feature>
<dbReference type="GO" id="GO:0005886">
    <property type="term" value="C:plasma membrane"/>
    <property type="evidence" value="ECO:0007669"/>
    <property type="project" value="UniProtKB-SubCell"/>
</dbReference>
<keyword evidence="3" id="KW-1003">Cell membrane</keyword>
<comment type="subcellular location">
    <subcellularLocation>
        <location evidence="1">Cell membrane</location>
        <topology evidence="1">Multi-pass membrane protein</topology>
    </subcellularLocation>
</comment>
<feature type="transmembrane region" description="Helical" evidence="7">
    <location>
        <begin position="327"/>
        <end position="350"/>
    </location>
</feature>
<evidence type="ECO:0000256" key="7">
    <source>
        <dbReference type="SAM" id="Phobius"/>
    </source>
</evidence>
<proteinExistence type="inferred from homology"/>
<dbReference type="Pfam" id="PF03773">
    <property type="entry name" value="ArsP_1"/>
    <property type="match status" value="1"/>
</dbReference>
<organism evidence="8 9">
    <name type="scientific">Plectonema cf. radiosum LEGE 06105</name>
    <dbReference type="NCBI Taxonomy" id="945769"/>
    <lineage>
        <taxon>Bacteria</taxon>
        <taxon>Bacillati</taxon>
        <taxon>Cyanobacteriota</taxon>
        <taxon>Cyanophyceae</taxon>
        <taxon>Oscillatoriophycideae</taxon>
        <taxon>Oscillatoriales</taxon>
        <taxon>Microcoleaceae</taxon>
        <taxon>Plectonema</taxon>
    </lineage>
</organism>
<name>A0A8J7F296_9CYAN</name>
<keyword evidence="6 7" id="KW-0472">Membrane</keyword>
<dbReference type="PANTHER" id="PTHR34184:SF4">
    <property type="entry name" value="UPF0718 PROTEIN YCGR"/>
    <property type="match status" value="1"/>
</dbReference>
<reference evidence="8" key="1">
    <citation type="submission" date="2020-10" db="EMBL/GenBank/DDBJ databases">
        <authorList>
            <person name="Castelo-Branco R."/>
            <person name="Eusebio N."/>
            <person name="Adriana R."/>
            <person name="Vieira A."/>
            <person name="Brugerolle De Fraissinette N."/>
            <person name="Rezende De Castro R."/>
            <person name="Schneider M.P."/>
            <person name="Vasconcelos V."/>
            <person name="Leao P.N."/>
        </authorList>
    </citation>
    <scope>NUCLEOTIDE SEQUENCE</scope>
    <source>
        <strain evidence="8">LEGE 06105</strain>
    </source>
</reference>
<dbReference type="InterPro" id="IPR052923">
    <property type="entry name" value="UPF0718"/>
</dbReference>
<feature type="transmembrane region" description="Helical" evidence="7">
    <location>
        <begin position="115"/>
        <end position="134"/>
    </location>
</feature>
<evidence type="ECO:0000256" key="1">
    <source>
        <dbReference type="ARBA" id="ARBA00004651"/>
    </source>
</evidence>
<keyword evidence="5 7" id="KW-1133">Transmembrane helix</keyword>
<protein>
    <submittedName>
        <fullName evidence="8">Permease</fullName>
    </submittedName>
</protein>
<feature type="transmembrane region" description="Helical" evidence="7">
    <location>
        <begin position="234"/>
        <end position="252"/>
    </location>
</feature>
<dbReference type="AlphaFoldDB" id="A0A8J7F296"/>
<feature type="transmembrane region" description="Helical" evidence="7">
    <location>
        <begin position="12"/>
        <end position="36"/>
    </location>
</feature>
<feature type="transmembrane region" description="Helical" evidence="7">
    <location>
        <begin position="258"/>
        <end position="280"/>
    </location>
</feature>